<gene>
    <name evidence="1" type="ORF">MTR67_035203</name>
</gene>
<evidence type="ECO:0000313" key="1">
    <source>
        <dbReference type="EMBL" id="WMV41818.1"/>
    </source>
</evidence>
<keyword evidence="2" id="KW-1185">Reference proteome</keyword>
<sequence>MMKWLWKFADGDNMLLKDVITANYGMSDEWMTSMVAILYGCTMWRAIRNLWPLKLSRTRIKVYPALLSLCQQQQATVAAMWTGQAWNVQLRRHLNDREMEIIASFHNTMAEFNNLTMEGDRLDRVGEAKSWNKVSNAAKKEERWKIVPACSWWQLVDSEEGKEQKML</sequence>
<dbReference type="EMBL" id="CP133619">
    <property type="protein sequence ID" value="WMV41818.1"/>
    <property type="molecule type" value="Genomic_DNA"/>
</dbReference>
<dbReference type="AlphaFoldDB" id="A0AAF0U9P7"/>
<evidence type="ECO:0000313" key="2">
    <source>
        <dbReference type="Proteomes" id="UP001234989"/>
    </source>
</evidence>
<protein>
    <recommendedName>
        <fullName evidence="3">Reverse transcriptase zinc-binding domain-containing protein</fullName>
    </recommendedName>
</protein>
<reference evidence="1" key="1">
    <citation type="submission" date="2023-08" db="EMBL/GenBank/DDBJ databases">
        <title>A de novo genome assembly of Solanum verrucosum Schlechtendal, a Mexican diploid species geographically isolated from the other diploid A-genome species in potato relatives.</title>
        <authorList>
            <person name="Hosaka K."/>
        </authorList>
    </citation>
    <scope>NUCLEOTIDE SEQUENCE</scope>
    <source>
        <tissue evidence="1">Young leaves</tissue>
    </source>
</reference>
<evidence type="ECO:0008006" key="3">
    <source>
        <dbReference type="Google" id="ProtNLM"/>
    </source>
</evidence>
<organism evidence="1 2">
    <name type="scientific">Solanum verrucosum</name>
    <dbReference type="NCBI Taxonomy" id="315347"/>
    <lineage>
        <taxon>Eukaryota</taxon>
        <taxon>Viridiplantae</taxon>
        <taxon>Streptophyta</taxon>
        <taxon>Embryophyta</taxon>
        <taxon>Tracheophyta</taxon>
        <taxon>Spermatophyta</taxon>
        <taxon>Magnoliopsida</taxon>
        <taxon>eudicotyledons</taxon>
        <taxon>Gunneridae</taxon>
        <taxon>Pentapetalae</taxon>
        <taxon>asterids</taxon>
        <taxon>lamiids</taxon>
        <taxon>Solanales</taxon>
        <taxon>Solanaceae</taxon>
        <taxon>Solanoideae</taxon>
        <taxon>Solaneae</taxon>
        <taxon>Solanum</taxon>
    </lineage>
</organism>
<name>A0AAF0U9P7_SOLVR</name>
<dbReference type="Proteomes" id="UP001234989">
    <property type="component" value="Chromosome 8"/>
</dbReference>
<proteinExistence type="predicted"/>
<accession>A0AAF0U9P7</accession>